<dbReference type="PATRIC" id="fig|86840.3.peg.4728"/>
<sequence length="50" mass="5914">MAAMMIGGMTWIAIESQDVNETNKWFYQEYKEQRALLEKIPTGIKDKYKN</sequence>
<reference evidence="1 2" key="1">
    <citation type="submission" date="2015-09" db="EMBL/GenBank/DDBJ databases">
        <title>Genome announcement of multiple Pseudomonas syringae strains.</title>
        <authorList>
            <person name="Thakur S."/>
            <person name="Wang P.W."/>
            <person name="Gong Y."/>
            <person name="Weir B.S."/>
            <person name="Guttman D.S."/>
        </authorList>
    </citation>
    <scope>NUCLEOTIDE SEQUENCE [LARGE SCALE GENOMIC DNA]</scope>
    <source>
        <strain evidence="1 2">ICMP2823</strain>
    </source>
</reference>
<protein>
    <submittedName>
        <fullName evidence="1">Uncharacterized protein</fullName>
    </submittedName>
</protein>
<dbReference type="EMBL" id="LJPX01000700">
    <property type="protein sequence ID" value="KPW61662.1"/>
    <property type="molecule type" value="Genomic_DNA"/>
</dbReference>
<accession>A0A0N8QTI2</accession>
<dbReference type="AlphaFoldDB" id="A0A0N8QTI2"/>
<gene>
    <name evidence="1" type="ORF">ALO81_03348</name>
</gene>
<comment type="caution">
    <text evidence="1">The sequence shown here is derived from an EMBL/GenBank/DDBJ whole genome shotgun (WGS) entry which is preliminary data.</text>
</comment>
<name>A0A0N8QTI2_PSECA</name>
<proteinExistence type="predicted"/>
<evidence type="ECO:0000313" key="2">
    <source>
        <dbReference type="Proteomes" id="UP000050564"/>
    </source>
</evidence>
<dbReference type="Proteomes" id="UP000050564">
    <property type="component" value="Unassembled WGS sequence"/>
</dbReference>
<evidence type="ECO:0000313" key="1">
    <source>
        <dbReference type="EMBL" id="KPW61662.1"/>
    </source>
</evidence>
<organism evidence="1 2">
    <name type="scientific">Pseudomonas cannabina</name>
    <dbReference type="NCBI Taxonomy" id="86840"/>
    <lineage>
        <taxon>Bacteria</taxon>
        <taxon>Pseudomonadati</taxon>
        <taxon>Pseudomonadota</taxon>
        <taxon>Gammaproteobacteria</taxon>
        <taxon>Pseudomonadales</taxon>
        <taxon>Pseudomonadaceae</taxon>
        <taxon>Pseudomonas</taxon>
    </lineage>
</organism>